<name>A0A370TS62_9HELO</name>
<feature type="domain" description="Enoyl reductase (ER)" evidence="3">
    <location>
        <begin position="11"/>
        <end position="323"/>
    </location>
</feature>
<evidence type="ECO:0000256" key="1">
    <source>
        <dbReference type="ARBA" id="ARBA00008072"/>
    </source>
</evidence>
<dbReference type="PANTHER" id="PTHR45348:SF2">
    <property type="entry name" value="ZINC-TYPE ALCOHOL DEHYDROGENASE-LIKE PROTEIN C2E1P3.01"/>
    <property type="match status" value="1"/>
</dbReference>
<reference evidence="4 5" key="1">
    <citation type="journal article" date="2018" name="IMA Fungus">
        <title>IMA Genome-F 9: Draft genome sequence of Annulohypoxylon stygium, Aspergillus mulundensis, Berkeleyomyces basicola (syn. Thielaviopsis basicola), Ceratocystis smalleyi, two Cercospora beticola strains, Coleophoma cylindrospora, Fusarium fracticaudum, Phialophora cf. hyalina, and Morchella septimelata.</title>
        <authorList>
            <person name="Wingfield B.D."/>
            <person name="Bills G.F."/>
            <person name="Dong Y."/>
            <person name="Huang W."/>
            <person name="Nel W.J."/>
            <person name="Swalarsk-Parry B.S."/>
            <person name="Vaghefi N."/>
            <person name="Wilken P.M."/>
            <person name="An Z."/>
            <person name="de Beer Z.W."/>
            <person name="De Vos L."/>
            <person name="Chen L."/>
            <person name="Duong T.A."/>
            <person name="Gao Y."/>
            <person name="Hammerbacher A."/>
            <person name="Kikkert J.R."/>
            <person name="Li Y."/>
            <person name="Li H."/>
            <person name="Li K."/>
            <person name="Li Q."/>
            <person name="Liu X."/>
            <person name="Ma X."/>
            <person name="Naidoo K."/>
            <person name="Pethybridge S.J."/>
            <person name="Sun J."/>
            <person name="Steenkamp E.T."/>
            <person name="van der Nest M.A."/>
            <person name="van Wyk S."/>
            <person name="Wingfield M.J."/>
            <person name="Xiong C."/>
            <person name="Yue Q."/>
            <person name="Zhang X."/>
        </authorList>
    </citation>
    <scope>NUCLEOTIDE SEQUENCE [LARGE SCALE GENOMIC DNA]</scope>
    <source>
        <strain evidence="4 5">BP 5553</strain>
    </source>
</reference>
<dbReference type="CDD" id="cd08249">
    <property type="entry name" value="enoyl_reductase_like"/>
    <property type="match status" value="1"/>
</dbReference>
<comment type="caution">
    <text evidence="4">The sequence shown here is derived from an EMBL/GenBank/DDBJ whole genome shotgun (WGS) entry which is preliminary data.</text>
</comment>
<dbReference type="AlphaFoldDB" id="A0A370TS62"/>
<accession>A0A370TS62</accession>
<dbReference type="OrthoDB" id="9992527at2759"/>
<dbReference type="SMART" id="SM00829">
    <property type="entry name" value="PKS_ER"/>
    <property type="match status" value="1"/>
</dbReference>
<dbReference type="PANTHER" id="PTHR45348">
    <property type="entry name" value="HYPOTHETICAL OXIDOREDUCTASE (EUROFUNG)"/>
    <property type="match status" value="1"/>
</dbReference>
<dbReference type="InterPro" id="IPR047122">
    <property type="entry name" value="Trans-enoyl_RdTase-like"/>
</dbReference>
<organism evidence="4 5">
    <name type="scientific">Venustampulla echinocandica</name>
    <dbReference type="NCBI Taxonomy" id="2656787"/>
    <lineage>
        <taxon>Eukaryota</taxon>
        <taxon>Fungi</taxon>
        <taxon>Dikarya</taxon>
        <taxon>Ascomycota</taxon>
        <taxon>Pezizomycotina</taxon>
        <taxon>Leotiomycetes</taxon>
        <taxon>Helotiales</taxon>
        <taxon>Pleuroascaceae</taxon>
        <taxon>Venustampulla</taxon>
    </lineage>
</organism>
<dbReference type="GeneID" id="43595532"/>
<keyword evidence="2" id="KW-0560">Oxidoreductase</keyword>
<dbReference type="InterPro" id="IPR011032">
    <property type="entry name" value="GroES-like_sf"/>
</dbReference>
<dbReference type="Gene3D" id="3.90.180.10">
    <property type="entry name" value="Medium-chain alcohol dehydrogenases, catalytic domain"/>
    <property type="match status" value="1"/>
</dbReference>
<dbReference type="Gene3D" id="3.40.50.720">
    <property type="entry name" value="NAD(P)-binding Rossmann-like Domain"/>
    <property type="match status" value="1"/>
</dbReference>
<evidence type="ECO:0000256" key="2">
    <source>
        <dbReference type="ARBA" id="ARBA00023002"/>
    </source>
</evidence>
<dbReference type="SUPFAM" id="SSF50129">
    <property type="entry name" value="GroES-like"/>
    <property type="match status" value="1"/>
</dbReference>
<sequence length="329" mass="34723">MKGIILEKPGGEYLLSDSVAKPTPGKNQILVKSLVTGLNPVEGIQQQGMLVTAWPIVLGCDASGIVVAVGEDVKKFKQGDGVFGCTRLGEPGYGTFQEYFLMDEHITFKTPANITSVQAATIGVGLLTASMGLVSGTKMPLEAQPQKSAEDSEWVVIFGAAGSVGQYGVQLVEGLGADATLSHRIPVAEQLQGIATITGGKFSRVFDASAMAGDTGMQALADQSSISDSAKYFTTTNDWAPVEPRKGVEIHLITLGLIGKSGGVSEETVNKDIETYIPKLEQFLESGVVKPNEYEQVGDIGVEEVLKGLGAFKTRKNDGKKLVVRVSAD</sequence>
<dbReference type="Proteomes" id="UP000254866">
    <property type="component" value="Unassembled WGS sequence"/>
</dbReference>
<dbReference type="InterPro" id="IPR036291">
    <property type="entry name" value="NAD(P)-bd_dom_sf"/>
</dbReference>
<evidence type="ECO:0000313" key="5">
    <source>
        <dbReference type="Proteomes" id="UP000254866"/>
    </source>
</evidence>
<evidence type="ECO:0000313" key="4">
    <source>
        <dbReference type="EMBL" id="RDL38343.1"/>
    </source>
</evidence>
<keyword evidence="5" id="KW-1185">Reference proteome</keyword>
<gene>
    <name evidence="4" type="ORF">BP5553_02683</name>
</gene>
<comment type="similarity">
    <text evidence="1">Belongs to the zinc-containing alcohol dehydrogenase family.</text>
</comment>
<dbReference type="RefSeq" id="XP_031870999.1">
    <property type="nucleotide sequence ID" value="XM_032011306.1"/>
</dbReference>
<dbReference type="Pfam" id="PF08240">
    <property type="entry name" value="ADH_N"/>
    <property type="match status" value="1"/>
</dbReference>
<dbReference type="SUPFAM" id="SSF51735">
    <property type="entry name" value="NAD(P)-binding Rossmann-fold domains"/>
    <property type="match status" value="1"/>
</dbReference>
<dbReference type="GO" id="GO:0016651">
    <property type="term" value="F:oxidoreductase activity, acting on NAD(P)H"/>
    <property type="evidence" value="ECO:0007669"/>
    <property type="project" value="InterPro"/>
</dbReference>
<evidence type="ECO:0000259" key="3">
    <source>
        <dbReference type="SMART" id="SM00829"/>
    </source>
</evidence>
<dbReference type="InterPro" id="IPR013154">
    <property type="entry name" value="ADH-like_N"/>
</dbReference>
<dbReference type="EMBL" id="NPIC01000002">
    <property type="protein sequence ID" value="RDL38343.1"/>
    <property type="molecule type" value="Genomic_DNA"/>
</dbReference>
<dbReference type="STRING" id="2656787.A0A370TS62"/>
<protein>
    <submittedName>
        <fullName evidence="4">GroES-like protein</fullName>
    </submittedName>
</protein>
<dbReference type="InterPro" id="IPR020843">
    <property type="entry name" value="ER"/>
</dbReference>
<proteinExistence type="inferred from homology"/>